<keyword evidence="2" id="KW-0315">Glutamine amidotransferase</keyword>
<evidence type="ECO:0000313" key="5">
    <source>
        <dbReference type="Proteomes" id="UP000366872"/>
    </source>
</evidence>
<dbReference type="InterPro" id="IPR017932">
    <property type="entry name" value="GATase_2_dom"/>
</dbReference>
<dbReference type="AlphaFoldDB" id="A0A6C2U6I4"/>
<dbReference type="SUPFAM" id="SSF56235">
    <property type="entry name" value="N-terminal nucleophile aminohydrolases (Ntn hydrolases)"/>
    <property type="match status" value="1"/>
</dbReference>
<dbReference type="CDD" id="cd06223">
    <property type="entry name" value="PRTases_typeI"/>
    <property type="match status" value="1"/>
</dbReference>
<protein>
    <submittedName>
        <fullName evidence="4">Amidophosphoribosyltransferase</fullName>
    </submittedName>
</protein>
<evidence type="ECO:0000256" key="2">
    <source>
        <dbReference type="ARBA" id="ARBA00022962"/>
    </source>
</evidence>
<keyword evidence="5" id="KW-1185">Reference proteome</keyword>
<name>A0A6C2U6I4_PONDE</name>
<gene>
    <name evidence="4" type="primary">purF</name>
    <name evidence="4" type="ORF">PDESU_04215</name>
</gene>
<keyword evidence="4" id="KW-0328">Glycosyltransferase</keyword>
<accession>A0A6C2U6I4</accession>
<dbReference type="Gene3D" id="3.60.20.10">
    <property type="entry name" value="Glutamine Phosphoribosylpyrophosphate, subunit 1, domain 1"/>
    <property type="match status" value="1"/>
</dbReference>
<evidence type="ECO:0000256" key="1">
    <source>
        <dbReference type="ARBA" id="ARBA00022679"/>
    </source>
</evidence>
<dbReference type="GO" id="GO:0016757">
    <property type="term" value="F:glycosyltransferase activity"/>
    <property type="evidence" value="ECO:0007669"/>
    <property type="project" value="UniProtKB-KW"/>
</dbReference>
<reference evidence="4 5" key="1">
    <citation type="submission" date="2019-04" db="EMBL/GenBank/DDBJ databases">
        <authorList>
            <person name="Van Vliet M D."/>
        </authorList>
    </citation>
    <scope>NUCLEOTIDE SEQUENCE [LARGE SCALE GENOMIC DNA]</scope>
    <source>
        <strain evidence="4 5">F1</strain>
    </source>
</reference>
<dbReference type="PANTHER" id="PTHR11907">
    <property type="entry name" value="AMIDOPHOSPHORIBOSYLTRANSFERASE"/>
    <property type="match status" value="1"/>
</dbReference>
<organism evidence="4 5">
    <name type="scientific">Pontiella desulfatans</name>
    <dbReference type="NCBI Taxonomy" id="2750659"/>
    <lineage>
        <taxon>Bacteria</taxon>
        <taxon>Pseudomonadati</taxon>
        <taxon>Kiritimatiellota</taxon>
        <taxon>Kiritimatiellia</taxon>
        <taxon>Kiritimatiellales</taxon>
        <taxon>Pontiellaceae</taxon>
        <taxon>Pontiella</taxon>
    </lineage>
</organism>
<dbReference type="Proteomes" id="UP000366872">
    <property type="component" value="Unassembled WGS sequence"/>
</dbReference>
<sequence>MSDWIGHECGIAAVRLLKPLDYYIEKYGTAMYAVNKLTLLMEKQHNRGQDGAGACAIKLDMPPGVPYIFRTRSADKNPIMAVRNRMVKAFADAREKHPEKMDDGAWVKENVLFAGELLLGHLRYGTHGAQGESFCHPFLRQNNWMTRNLVVAGNFNLTNNNELFDMLVDLGQHPRNKADTVMVLEKIGHFLDEANDFLFRKYRKEGLNRIEITEKIVRELDVTRILKKATRSFDGGYVMCGMIGHGDLFALRDPSGIRPGFYYQDDEIVVIASERPQIQTALNIPIGEVKEIDPGHALIVKRTGEVRMEKVNEPLEKTPCSFERIYFSRGTDADIYQERKNLGRSLVRRVLDKVDYDLENTVFSYIPNTAETAFFGLVEGVKDMVGERMKYHLLKESRLTAERIDELLSFQPRVEKLMTKDAKLRTFITADADREDLVAQVYDTTYGIVKPTDTLVVLDDSIVRGTTLRTSILRILDRLGMKKIVIVSSAPQIRFPDCYGIDMSKMKDFVAFEAAVELLRESGREHVLNTIYEACKEDEKKPRSEAQNQVRGLFEPFTPDQVSDKIAQLLTPEGMKAEVQIIYQSIGGLHEACPGHKGDWYFTGNYPTPGGHRVANRSFINFMENSNERAY</sequence>
<dbReference type="InterPro" id="IPR029057">
    <property type="entry name" value="PRTase-like"/>
</dbReference>
<evidence type="ECO:0000313" key="4">
    <source>
        <dbReference type="EMBL" id="VGO15630.1"/>
    </source>
</evidence>
<proteinExistence type="predicted"/>
<dbReference type="EMBL" id="CAAHFG010000002">
    <property type="protein sequence ID" value="VGO15630.1"/>
    <property type="molecule type" value="Genomic_DNA"/>
</dbReference>
<dbReference type="InterPro" id="IPR000836">
    <property type="entry name" value="PRTase_dom"/>
</dbReference>
<evidence type="ECO:0000259" key="3">
    <source>
        <dbReference type="PROSITE" id="PS51278"/>
    </source>
</evidence>
<dbReference type="InterPro" id="IPR029055">
    <property type="entry name" value="Ntn_hydrolases_N"/>
</dbReference>
<dbReference type="SUPFAM" id="SSF53271">
    <property type="entry name" value="PRTase-like"/>
    <property type="match status" value="1"/>
</dbReference>
<dbReference type="RefSeq" id="WP_136081179.1">
    <property type="nucleotide sequence ID" value="NZ_CAAHFG010000002.1"/>
</dbReference>
<feature type="domain" description="Glutamine amidotransferase type-2" evidence="3">
    <location>
        <begin position="9"/>
        <end position="303"/>
    </location>
</feature>
<keyword evidence="1 4" id="KW-0808">Transferase</keyword>
<dbReference type="PROSITE" id="PS51278">
    <property type="entry name" value="GATASE_TYPE_2"/>
    <property type="match status" value="1"/>
</dbReference>